<evidence type="ECO:0000313" key="3">
    <source>
        <dbReference type="Proteomes" id="UP000027195"/>
    </source>
</evidence>
<dbReference type="EMBL" id="KL198041">
    <property type="protein sequence ID" value="KDQ13753.1"/>
    <property type="molecule type" value="Genomic_DNA"/>
</dbReference>
<dbReference type="HOGENOM" id="CLU_792240_0_0_1"/>
<gene>
    <name evidence="2" type="ORF">BOTBODRAFT_145941</name>
</gene>
<name>A0A067MDB3_BOTB1</name>
<dbReference type="AlphaFoldDB" id="A0A067MDB3"/>
<keyword evidence="3" id="KW-1185">Reference proteome</keyword>
<protein>
    <submittedName>
        <fullName evidence="2">Uncharacterized protein</fullName>
    </submittedName>
</protein>
<feature type="region of interest" description="Disordered" evidence="1">
    <location>
        <begin position="111"/>
        <end position="137"/>
    </location>
</feature>
<proteinExistence type="predicted"/>
<sequence length="350" mass="37030">MFSAPDQPSCLGVDMFASASTDVSAYFNMGFNLAPLNVGQLHQELNSFGGYPRELARASAKVQSLSQGPIPELYETATSLAVSSLSAHRAPAPAIGVVGFAPSTANVTTFPESTSQLSSTPTVASRGASCPSLTSTTSTTPEFDIASLFDEPPKVYTGPSYEALIADLLRESPELFRATSTVPSASAAPELNVALPVGMNVETASKTYSAPRAPRQWPPQPEVLVEKGVRTSETVSVAFPTLPANDVAQMPETENPALTPAQKVMVANIFTNLFAILDKCERTSVEVERRAKKLAGTAKQRAICASGSDFESDSLHSKCPPSEHFVVCRTLDTFASGSELPQRAGREPEA</sequence>
<evidence type="ECO:0000313" key="2">
    <source>
        <dbReference type="EMBL" id="KDQ13753.1"/>
    </source>
</evidence>
<feature type="compositionally biased region" description="Polar residues" evidence="1">
    <location>
        <begin position="111"/>
        <end position="123"/>
    </location>
</feature>
<dbReference type="Proteomes" id="UP000027195">
    <property type="component" value="Unassembled WGS sequence"/>
</dbReference>
<reference evidence="3" key="1">
    <citation type="journal article" date="2014" name="Proc. Natl. Acad. Sci. U.S.A.">
        <title>Extensive sampling of basidiomycete genomes demonstrates inadequacy of the white-rot/brown-rot paradigm for wood decay fungi.</title>
        <authorList>
            <person name="Riley R."/>
            <person name="Salamov A.A."/>
            <person name="Brown D.W."/>
            <person name="Nagy L.G."/>
            <person name="Floudas D."/>
            <person name="Held B.W."/>
            <person name="Levasseur A."/>
            <person name="Lombard V."/>
            <person name="Morin E."/>
            <person name="Otillar R."/>
            <person name="Lindquist E.A."/>
            <person name="Sun H."/>
            <person name="LaButti K.M."/>
            <person name="Schmutz J."/>
            <person name="Jabbour D."/>
            <person name="Luo H."/>
            <person name="Baker S.E."/>
            <person name="Pisabarro A.G."/>
            <person name="Walton J.D."/>
            <person name="Blanchette R.A."/>
            <person name="Henrissat B."/>
            <person name="Martin F."/>
            <person name="Cullen D."/>
            <person name="Hibbett D.S."/>
            <person name="Grigoriev I.V."/>
        </authorList>
    </citation>
    <scope>NUCLEOTIDE SEQUENCE [LARGE SCALE GENOMIC DNA]</scope>
    <source>
        <strain evidence="3">FD-172 SS1</strain>
    </source>
</reference>
<dbReference type="InParanoid" id="A0A067MDB3"/>
<accession>A0A067MDB3</accession>
<organism evidence="2 3">
    <name type="scientific">Botryobasidium botryosum (strain FD-172 SS1)</name>
    <dbReference type="NCBI Taxonomy" id="930990"/>
    <lineage>
        <taxon>Eukaryota</taxon>
        <taxon>Fungi</taxon>
        <taxon>Dikarya</taxon>
        <taxon>Basidiomycota</taxon>
        <taxon>Agaricomycotina</taxon>
        <taxon>Agaricomycetes</taxon>
        <taxon>Cantharellales</taxon>
        <taxon>Botryobasidiaceae</taxon>
        <taxon>Botryobasidium</taxon>
    </lineage>
</organism>
<evidence type="ECO:0000256" key="1">
    <source>
        <dbReference type="SAM" id="MobiDB-lite"/>
    </source>
</evidence>